<keyword evidence="3" id="KW-1185">Reference proteome</keyword>
<feature type="domain" description="Formyl transferase N-terminal" evidence="1">
    <location>
        <begin position="90"/>
        <end position="192"/>
    </location>
</feature>
<sequence length="246" mass="27458">MNAWLVTSAVTFVPKNYDGLVLPLANDPRIQGLIVIDNRSWDIVLKALLLFLSGAAPFMGLQLLKNQFDNSLKRKIQAYQAAGKKILVVKDINSPESLELLKSLKLDLIVNARTRSFFKKNLLSIPKMGCINIHHGLLPDQRGLMCDFWAHLHKTEAGFSIHEMTSKLDDGALLKVEVVPSDKKDYLASLEMGAALEAKAISNVLAELENTGKIQGQENLKTTSTVYRSNPKITDFYRLRLRGTKI</sequence>
<dbReference type="Pfam" id="PF00551">
    <property type="entry name" value="Formyl_trans_N"/>
    <property type="match status" value="1"/>
</dbReference>
<dbReference type="InterPro" id="IPR036477">
    <property type="entry name" value="Formyl_transf_N_sf"/>
</dbReference>
<protein>
    <recommendedName>
        <fullName evidence="1">Formyl transferase N-terminal domain-containing protein</fullName>
    </recommendedName>
</protein>
<dbReference type="PANTHER" id="PTHR11138:SF5">
    <property type="entry name" value="METHIONYL-TRNA FORMYLTRANSFERASE, MITOCHONDRIAL"/>
    <property type="match status" value="1"/>
</dbReference>
<dbReference type="InterPro" id="IPR002376">
    <property type="entry name" value="Formyl_transf_N"/>
</dbReference>
<evidence type="ECO:0000313" key="3">
    <source>
        <dbReference type="Proteomes" id="UP000830116"/>
    </source>
</evidence>
<dbReference type="RefSeq" id="WP_243537338.1">
    <property type="nucleotide sequence ID" value="NZ_CP093442.1"/>
</dbReference>
<dbReference type="Proteomes" id="UP000830116">
    <property type="component" value="Chromosome"/>
</dbReference>
<organism evidence="2 3">
    <name type="scientific">Bdellovibrio reynosensis</name>
    <dbReference type="NCBI Taxonomy" id="2835041"/>
    <lineage>
        <taxon>Bacteria</taxon>
        <taxon>Pseudomonadati</taxon>
        <taxon>Bdellovibrionota</taxon>
        <taxon>Bdellovibrionia</taxon>
        <taxon>Bdellovibrionales</taxon>
        <taxon>Pseudobdellovibrionaceae</taxon>
        <taxon>Bdellovibrio</taxon>
    </lineage>
</organism>
<dbReference type="Gene3D" id="3.40.50.12230">
    <property type="match status" value="1"/>
</dbReference>
<name>A0ABY4CBN0_9BACT</name>
<dbReference type="EMBL" id="CP093442">
    <property type="protein sequence ID" value="UOF01081.1"/>
    <property type="molecule type" value="Genomic_DNA"/>
</dbReference>
<reference evidence="2" key="1">
    <citation type="submission" date="2022-03" db="EMBL/GenBank/DDBJ databases">
        <title>Genome Identification and Characterization of new species Bdellovibrio reynosense LBG001 sp. nov. from a Mexico soil sample.</title>
        <authorList>
            <person name="Camilli A."/>
            <person name="Ajao Y."/>
            <person name="Guo X."/>
        </authorList>
    </citation>
    <scope>NUCLEOTIDE SEQUENCE</scope>
    <source>
        <strain evidence="2">LBG001</strain>
    </source>
</reference>
<evidence type="ECO:0000313" key="2">
    <source>
        <dbReference type="EMBL" id="UOF01081.1"/>
    </source>
</evidence>
<proteinExistence type="predicted"/>
<dbReference type="SUPFAM" id="SSF53328">
    <property type="entry name" value="Formyltransferase"/>
    <property type="match status" value="1"/>
</dbReference>
<accession>A0ABY4CBN0</accession>
<evidence type="ECO:0000259" key="1">
    <source>
        <dbReference type="Pfam" id="PF00551"/>
    </source>
</evidence>
<dbReference type="PANTHER" id="PTHR11138">
    <property type="entry name" value="METHIONYL-TRNA FORMYLTRANSFERASE"/>
    <property type="match status" value="1"/>
</dbReference>
<gene>
    <name evidence="2" type="ORF">MNR06_15375</name>
</gene>